<dbReference type="Proteomes" id="UP001500782">
    <property type="component" value="Unassembled WGS sequence"/>
</dbReference>
<protein>
    <submittedName>
        <fullName evidence="2">Uncharacterized protein</fullName>
    </submittedName>
</protein>
<evidence type="ECO:0000256" key="1">
    <source>
        <dbReference type="SAM" id="Phobius"/>
    </source>
</evidence>
<name>A0ABP3G9M1_9BACI</name>
<gene>
    <name evidence="2" type="ORF">GCM10008967_28850</name>
</gene>
<dbReference type="RefSeq" id="WP_343800225.1">
    <property type="nucleotide sequence ID" value="NZ_BAAADJ010000048.1"/>
</dbReference>
<proteinExistence type="predicted"/>
<dbReference type="EMBL" id="BAAADJ010000048">
    <property type="protein sequence ID" value="GAA0336747.1"/>
    <property type="molecule type" value="Genomic_DNA"/>
</dbReference>
<organism evidence="2 3">
    <name type="scientific">Bacillus carboniphilus</name>
    <dbReference type="NCBI Taxonomy" id="86663"/>
    <lineage>
        <taxon>Bacteria</taxon>
        <taxon>Bacillati</taxon>
        <taxon>Bacillota</taxon>
        <taxon>Bacilli</taxon>
        <taxon>Bacillales</taxon>
        <taxon>Bacillaceae</taxon>
        <taxon>Bacillus</taxon>
    </lineage>
</organism>
<keyword evidence="3" id="KW-1185">Reference proteome</keyword>
<evidence type="ECO:0000313" key="2">
    <source>
        <dbReference type="EMBL" id="GAA0336747.1"/>
    </source>
</evidence>
<accession>A0ABP3G9M1</accession>
<reference evidence="3" key="1">
    <citation type="journal article" date="2019" name="Int. J. Syst. Evol. Microbiol.">
        <title>The Global Catalogue of Microorganisms (GCM) 10K type strain sequencing project: providing services to taxonomists for standard genome sequencing and annotation.</title>
        <authorList>
            <consortium name="The Broad Institute Genomics Platform"/>
            <consortium name="The Broad Institute Genome Sequencing Center for Infectious Disease"/>
            <person name="Wu L."/>
            <person name="Ma J."/>
        </authorList>
    </citation>
    <scope>NUCLEOTIDE SEQUENCE [LARGE SCALE GENOMIC DNA]</scope>
    <source>
        <strain evidence="3">JCM 9731</strain>
    </source>
</reference>
<keyword evidence="1" id="KW-0812">Transmembrane</keyword>
<evidence type="ECO:0000313" key="3">
    <source>
        <dbReference type="Proteomes" id="UP001500782"/>
    </source>
</evidence>
<sequence length="346" mass="40716">MSYKAFTMTVMGIVICSTLSFASFIFFIDPMWTYEHAHPYNDVQTVIDEREQKTSEIYFRDFDYDTLLVGSSRSTYVDPHELKGMHAYNFSVANVSIQEYRSMIDFAKNQREDEFERIILGLDFFKSSKKESSAPRNLDGYVERVTEPLYRYKNLLSYDVFEYAKKNFRASYRNMIKEPRVYNRFNVARAEVIDEEKTAQATEEKIQRFRDVFYGKNYEYYEEYSNVMKVVRDANPDSDFIIYTTPISTPLFKAMVEEGQLDDYERWLTELVDVFGGVYNFMYPNSVTDDLSNYFDGHHFYPEVGTLIARRVSGDETDVPEDFGVYVTKENLEEHLSFVRGLVDGL</sequence>
<feature type="transmembrane region" description="Helical" evidence="1">
    <location>
        <begin position="6"/>
        <end position="28"/>
    </location>
</feature>
<keyword evidence="1" id="KW-1133">Transmembrane helix</keyword>
<comment type="caution">
    <text evidence="2">The sequence shown here is derived from an EMBL/GenBank/DDBJ whole genome shotgun (WGS) entry which is preliminary data.</text>
</comment>
<keyword evidence="1" id="KW-0472">Membrane</keyword>